<dbReference type="Proteomes" id="UP000176005">
    <property type="component" value="Unassembled WGS sequence"/>
</dbReference>
<keyword evidence="2" id="KW-1185">Reference proteome</keyword>
<accession>A0A1E7LA39</accession>
<comment type="caution">
    <text evidence="1">The sequence shown here is derived from an EMBL/GenBank/DDBJ whole genome shotgun (WGS) entry which is preliminary data.</text>
</comment>
<evidence type="ECO:0000313" key="1">
    <source>
        <dbReference type="EMBL" id="OEV13010.1"/>
    </source>
</evidence>
<proteinExistence type="predicted"/>
<dbReference type="PANTHER" id="PTHR36221">
    <property type="entry name" value="DUF742 DOMAIN-CONTAINING PROTEIN"/>
    <property type="match status" value="1"/>
</dbReference>
<dbReference type="AlphaFoldDB" id="A0A1E7LA39"/>
<protein>
    <recommendedName>
        <fullName evidence="3">DUF742 domain-containing protein</fullName>
    </recommendedName>
</protein>
<gene>
    <name evidence="1" type="ORF">AN218_05740</name>
</gene>
<dbReference type="EMBL" id="LJGW01000107">
    <property type="protein sequence ID" value="OEV13010.1"/>
    <property type="molecule type" value="Genomic_DNA"/>
</dbReference>
<dbReference type="Pfam" id="PF05331">
    <property type="entry name" value="DUF742"/>
    <property type="match status" value="1"/>
</dbReference>
<sequence length="133" mass="14175">MTPKQPPDEAEAWAVEETHTLRPYAVTGGRTEPTHSLHLDTQLVARPGVTAAAGMVPEADAALALCRDGFRSVAEISAYLGLPAQITKILLSDLIDAELLDDLATLPPETHFLEQVLVALRRKWPDAAGASAA</sequence>
<dbReference type="RefSeq" id="WP_070015517.1">
    <property type="nucleotide sequence ID" value="NZ_LJGW01000107.1"/>
</dbReference>
<organism evidence="1 2">
    <name type="scientific">Streptomyces nanshensis</name>
    <dbReference type="NCBI Taxonomy" id="518642"/>
    <lineage>
        <taxon>Bacteria</taxon>
        <taxon>Bacillati</taxon>
        <taxon>Actinomycetota</taxon>
        <taxon>Actinomycetes</taxon>
        <taxon>Kitasatosporales</taxon>
        <taxon>Streptomycetaceae</taxon>
        <taxon>Streptomyces</taxon>
    </lineage>
</organism>
<evidence type="ECO:0008006" key="3">
    <source>
        <dbReference type="Google" id="ProtNLM"/>
    </source>
</evidence>
<dbReference type="InterPro" id="IPR007995">
    <property type="entry name" value="DUF742"/>
</dbReference>
<dbReference type="PANTHER" id="PTHR36221:SF1">
    <property type="entry name" value="DUF742 DOMAIN-CONTAINING PROTEIN"/>
    <property type="match status" value="1"/>
</dbReference>
<evidence type="ECO:0000313" key="2">
    <source>
        <dbReference type="Proteomes" id="UP000176005"/>
    </source>
</evidence>
<name>A0A1E7LA39_9ACTN</name>
<reference evidence="1 2" key="1">
    <citation type="journal article" date="2016" name="Front. Microbiol.">
        <title>Comparative Genomics Analysis of Streptomyces Species Reveals Their Adaptation to the Marine Environment and Their Diversity at the Genomic Level.</title>
        <authorList>
            <person name="Tian X."/>
            <person name="Zhang Z."/>
            <person name="Yang T."/>
            <person name="Chen M."/>
            <person name="Li J."/>
            <person name="Chen F."/>
            <person name="Yang J."/>
            <person name="Li W."/>
            <person name="Zhang B."/>
            <person name="Zhang Z."/>
            <person name="Wu J."/>
            <person name="Zhang C."/>
            <person name="Long L."/>
            <person name="Xiao J."/>
        </authorList>
    </citation>
    <scope>NUCLEOTIDE SEQUENCE [LARGE SCALE GENOMIC DNA]</scope>
    <source>
        <strain evidence="1 2">SCSIO 10429</strain>
    </source>
</reference>